<dbReference type="PANTHER" id="PTHR46035">
    <property type="entry name" value="TETRATRICOPEPTIDE REPEAT PROTEIN 4"/>
    <property type="match status" value="1"/>
</dbReference>
<accession>A0AB34J207</accession>
<dbReference type="CDD" id="cd21377">
    <property type="entry name" value="CTWD_Cns1-like"/>
    <property type="match status" value="1"/>
</dbReference>
<dbReference type="GO" id="GO:0030544">
    <property type="term" value="F:Hsp70 protein binding"/>
    <property type="evidence" value="ECO:0007669"/>
    <property type="project" value="TreeGrafter"/>
</dbReference>
<evidence type="ECO:0000313" key="6">
    <source>
        <dbReference type="Proteomes" id="UP001515480"/>
    </source>
</evidence>
<feature type="region of interest" description="Disordered" evidence="3">
    <location>
        <begin position="1"/>
        <end position="30"/>
    </location>
</feature>
<organism evidence="5 6">
    <name type="scientific">Prymnesium parvum</name>
    <name type="common">Toxic golden alga</name>
    <dbReference type="NCBI Taxonomy" id="97485"/>
    <lineage>
        <taxon>Eukaryota</taxon>
        <taxon>Haptista</taxon>
        <taxon>Haptophyta</taxon>
        <taxon>Prymnesiophyceae</taxon>
        <taxon>Prymnesiales</taxon>
        <taxon>Prymnesiaceae</taxon>
        <taxon>Prymnesium</taxon>
    </lineage>
</organism>
<dbReference type="SUPFAM" id="SSF47473">
    <property type="entry name" value="EF-hand"/>
    <property type="match status" value="1"/>
</dbReference>
<dbReference type="GO" id="GO:0005509">
    <property type="term" value="F:calcium ion binding"/>
    <property type="evidence" value="ECO:0007669"/>
    <property type="project" value="InterPro"/>
</dbReference>
<gene>
    <name evidence="5" type="ORF">AB1Y20_006205</name>
</gene>
<dbReference type="PANTHER" id="PTHR46035:SF1">
    <property type="entry name" value="TETRATRICOPEPTIDE REPEAT PROTEIN 4"/>
    <property type="match status" value="1"/>
</dbReference>
<evidence type="ECO:0000256" key="3">
    <source>
        <dbReference type="SAM" id="MobiDB-lite"/>
    </source>
</evidence>
<evidence type="ECO:0000256" key="1">
    <source>
        <dbReference type="ARBA" id="ARBA00022737"/>
    </source>
</evidence>
<dbReference type="GO" id="GO:0051879">
    <property type="term" value="F:Hsp90 protein binding"/>
    <property type="evidence" value="ECO:0007669"/>
    <property type="project" value="InterPro"/>
</dbReference>
<proteinExistence type="predicted"/>
<dbReference type="PROSITE" id="PS50222">
    <property type="entry name" value="EF_HAND_2"/>
    <property type="match status" value="1"/>
</dbReference>
<dbReference type="Proteomes" id="UP001515480">
    <property type="component" value="Unassembled WGS sequence"/>
</dbReference>
<dbReference type="GO" id="GO:0006457">
    <property type="term" value="P:protein folding"/>
    <property type="evidence" value="ECO:0007669"/>
    <property type="project" value="TreeGrafter"/>
</dbReference>
<protein>
    <recommendedName>
        <fullName evidence="4">EF-hand domain-containing protein</fullName>
    </recommendedName>
</protein>
<feature type="compositionally biased region" description="Low complexity" evidence="3">
    <location>
        <begin position="1"/>
        <end position="11"/>
    </location>
</feature>
<dbReference type="Gene3D" id="1.25.40.10">
    <property type="entry name" value="Tetratricopeptide repeat domain"/>
    <property type="match status" value="1"/>
</dbReference>
<keyword evidence="2" id="KW-0802">TPR repeat</keyword>
<evidence type="ECO:0000313" key="5">
    <source>
        <dbReference type="EMBL" id="KAL1511404.1"/>
    </source>
</evidence>
<dbReference type="InterPro" id="IPR011990">
    <property type="entry name" value="TPR-like_helical_dom_sf"/>
</dbReference>
<dbReference type="Gene3D" id="1.10.238.10">
    <property type="entry name" value="EF-hand"/>
    <property type="match status" value="1"/>
</dbReference>
<name>A0AB34J207_PRYPA</name>
<evidence type="ECO:0000259" key="4">
    <source>
        <dbReference type="PROSITE" id="PS50222"/>
    </source>
</evidence>
<comment type="caution">
    <text evidence="5">The sequence shown here is derived from an EMBL/GenBank/DDBJ whole genome shotgun (WGS) entry which is preliminary data.</text>
</comment>
<dbReference type="SUPFAM" id="SSF48452">
    <property type="entry name" value="TPR-like"/>
    <property type="match status" value="1"/>
</dbReference>
<evidence type="ECO:0000256" key="2">
    <source>
        <dbReference type="ARBA" id="ARBA00022803"/>
    </source>
</evidence>
<dbReference type="InterPro" id="IPR044059">
    <property type="entry name" value="Csn1/TTC4_wheel"/>
</dbReference>
<feature type="region of interest" description="Disordered" evidence="3">
    <location>
        <begin position="222"/>
        <end position="257"/>
    </location>
</feature>
<dbReference type="GO" id="GO:0005829">
    <property type="term" value="C:cytosol"/>
    <property type="evidence" value="ECO:0007669"/>
    <property type="project" value="TreeGrafter"/>
</dbReference>
<feature type="compositionally biased region" description="Acidic residues" evidence="3">
    <location>
        <begin position="12"/>
        <end position="22"/>
    </location>
</feature>
<keyword evidence="1" id="KW-0677">Repeat</keyword>
<dbReference type="EMBL" id="JBGBPQ010000014">
    <property type="protein sequence ID" value="KAL1511404.1"/>
    <property type="molecule type" value="Genomic_DNA"/>
</dbReference>
<feature type="compositionally biased region" description="Basic and acidic residues" evidence="3">
    <location>
        <begin position="227"/>
        <end position="241"/>
    </location>
</feature>
<dbReference type="GO" id="GO:0005634">
    <property type="term" value="C:nucleus"/>
    <property type="evidence" value="ECO:0007669"/>
    <property type="project" value="TreeGrafter"/>
</dbReference>
<dbReference type="Pfam" id="PF18972">
    <property type="entry name" value="Wheel"/>
    <property type="match status" value="1"/>
</dbReference>
<reference evidence="5 6" key="1">
    <citation type="journal article" date="2024" name="Science">
        <title>Giant polyketide synthase enzymes in the biosynthesis of giant marine polyether toxins.</title>
        <authorList>
            <person name="Fallon T.R."/>
            <person name="Shende V.V."/>
            <person name="Wierzbicki I.H."/>
            <person name="Pendleton A.L."/>
            <person name="Watervoot N.F."/>
            <person name="Auber R.P."/>
            <person name="Gonzalez D.J."/>
            <person name="Wisecaver J.H."/>
            <person name="Moore B.S."/>
        </authorList>
    </citation>
    <scope>NUCLEOTIDE SEQUENCE [LARGE SCALE GENOMIC DNA]</scope>
    <source>
        <strain evidence="5 6">12B1</strain>
    </source>
</reference>
<dbReference type="AlphaFoldDB" id="A0AB34J207"/>
<sequence length="593" mass="65430">MARGVEAGVQEAGEEAGEEAEGAEAQPVPPQECIDLADETRLPRELVLRFGEMWGLREPPHFKKVCADGRMRAADLAELVRSLKVSSELLCRSIARVIGEGDAASFAQFVRGYAALHARTLKEALPFAFKVFDLDGDGRLKQEEFTAVLDESMAMQKLDAAGLRKVLRSPAAEHEKVEGISFDSFRYFASLSSQTILACCGFMLHVQDFYVPLVPFGSAEEEAQEEAAERRKQRREREREYTGGVGAEGEEAREGEADASLNPFADPDFLAALEDMRTTPEERAARRKEAGNAAMKHGGKAALEQAVEEYGKGLEERCRDAALHAALLGNRAAAHTMLRNWGKALADAREALASEALAGASAQRCARRAAKAALQLGQLEEARRFHTQALALPGGDADEELAAIDAGILAGEEEGRARRVEAEAAKLMEAELAAAVRRRRLVVRDFEDERIREQCVGGTSGARVWYDAVEDELHWPVLLLYPEAAMSDFIQDVSESECMAAHLLEMFGADAENSPEWDKERKYRAADLQMYVDMPRAGEREVVETVRTDLPLLQQLIAKQARGYGIPGIPMLHVLVRGSEYEKRFFLDRVQNP</sequence>
<feature type="domain" description="EF-hand" evidence="4">
    <location>
        <begin position="120"/>
        <end position="155"/>
    </location>
</feature>
<keyword evidence="6" id="KW-1185">Reference proteome</keyword>
<dbReference type="InterPro" id="IPR002048">
    <property type="entry name" value="EF_hand_dom"/>
</dbReference>
<dbReference type="InterPro" id="IPR011992">
    <property type="entry name" value="EF-hand-dom_pair"/>
</dbReference>